<dbReference type="InterPro" id="IPR006685">
    <property type="entry name" value="MscS_channel_2nd"/>
</dbReference>
<evidence type="ECO:0000256" key="2">
    <source>
        <dbReference type="ARBA" id="ARBA00008017"/>
    </source>
</evidence>
<dbReference type="InterPro" id="IPR049278">
    <property type="entry name" value="MS_channel_C"/>
</dbReference>
<dbReference type="SUPFAM" id="SSF82861">
    <property type="entry name" value="Mechanosensitive channel protein MscS (YggB), transmembrane region"/>
    <property type="match status" value="1"/>
</dbReference>
<evidence type="ECO:0000256" key="4">
    <source>
        <dbReference type="ARBA" id="ARBA00022692"/>
    </source>
</evidence>
<dbReference type="PANTHER" id="PTHR30221:SF8">
    <property type="entry name" value="SMALL-CONDUCTANCE MECHANOSENSITIVE CHANNEL"/>
    <property type="match status" value="1"/>
</dbReference>
<dbReference type="Gene3D" id="1.10.287.1260">
    <property type="match status" value="1"/>
</dbReference>
<dbReference type="Gene3D" id="3.30.70.100">
    <property type="match status" value="1"/>
</dbReference>
<sequence length="301" mass="33071">MENFLSHLHPERLNFLWDASSRLAISLCAALLILCLGWWISKRIGHWLNRLMGGQTRVDATLTPILCDIAVWGIRILAIVGALSRVGIETASIIAVLGAAGLAIGLALQGTLQNIAAGIMLLALRPFRVGDYIDGGGGEVAGTVEEVSLFMTRLTKPDGICEYVPNSALWSHSVRNYTRNPTRRLDLETEVSLQDDIPRALEALKTLAANEPMVLADPPPLAMVMRFDDSVAVLNLRVWARTEHFWDMRWTLAQQVRATLAEARCAVPMRIRELHIVQDAAPKTEGEPARQGRKTAQTLAG</sequence>
<comment type="subunit">
    <text evidence="7">Homoheptamer.</text>
</comment>
<dbReference type="PANTHER" id="PTHR30221">
    <property type="entry name" value="SMALL-CONDUCTANCE MECHANOSENSITIVE CHANNEL"/>
    <property type="match status" value="1"/>
</dbReference>
<feature type="transmembrane region" description="Helical" evidence="7">
    <location>
        <begin position="20"/>
        <end position="40"/>
    </location>
</feature>
<comment type="subcellular location">
    <subcellularLocation>
        <location evidence="7">Cell inner membrane</location>
        <topology evidence="7">Multi-pass membrane protein</topology>
    </subcellularLocation>
    <subcellularLocation>
        <location evidence="1">Cell membrane</location>
        <topology evidence="1">Multi-pass membrane protein</topology>
    </subcellularLocation>
</comment>
<keyword evidence="7" id="KW-0407">Ion channel</keyword>
<feature type="domain" description="Mechanosensitive ion channel MscS" evidence="9">
    <location>
        <begin position="111"/>
        <end position="179"/>
    </location>
</feature>
<name>A0AAE3LD55_9RALS</name>
<evidence type="ECO:0000313" key="15">
    <source>
        <dbReference type="Proteomes" id="UP001164420"/>
    </source>
</evidence>
<dbReference type="InterPro" id="IPR010920">
    <property type="entry name" value="LSM_dom_sf"/>
</dbReference>
<protein>
    <recommendedName>
        <fullName evidence="7">Small-conductance mechanosensitive channel</fullName>
    </recommendedName>
</protein>
<keyword evidence="7" id="KW-0813">Transport</keyword>
<dbReference type="EMBL" id="JAOCQI010000004">
    <property type="protein sequence ID" value="MCT7314118.1"/>
    <property type="molecule type" value="Genomic_DNA"/>
</dbReference>
<dbReference type="Gene3D" id="2.30.30.60">
    <property type="match status" value="1"/>
</dbReference>
<reference evidence="13" key="2">
    <citation type="submission" date="2023-02" db="EMBL/GenBank/DDBJ databases">
        <authorList>
            <person name="Lu C.-H."/>
        </authorList>
    </citation>
    <scope>NUCLEOTIDE SEQUENCE</scope>
    <source>
        <strain evidence="13">22TCCZM01-4</strain>
        <strain evidence="12">22TCJT01-1</strain>
    </source>
</reference>
<keyword evidence="6 7" id="KW-0472">Membrane</keyword>
<dbReference type="Proteomes" id="UP001164374">
    <property type="component" value="Unassembled WGS sequence"/>
</dbReference>
<organism evidence="13 14">
    <name type="scientific">Ralstonia mojiangensis</name>
    <dbReference type="NCBI Taxonomy" id="2953895"/>
    <lineage>
        <taxon>Bacteria</taxon>
        <taxon>Pseudomonadati</taxon>
        <taxon>Pseudomonadota</taxon>
        <taxon>Betaproteobacteria</taxon>
        <taxon>Burkholderiales</taxon>
        <taxon>Burkholderiaceae</taxon>
        <taxon>Ralstonia</taxon>
    </lineage>
</organism>
<dbReference type="InterPro" id="IPR045275">
    <property type="entry name" value="MscS_archaea/bacteria_type"/>
</dbReference>
<keyword evidence="4 7" id="KW-0812">Transmembrane</keyword>
<keyword evidence="5 7" id="KW-1133">Transmembrane helix</keyword>
<dbReference type="SUPFAM" id="SSF50182">
    <property type="entry name" value="Sm-like ribonucleoproteins"/>
    <property type="match status" value="1"/>
</dbReference>
<dbReference type="AlphaFoldDB" id="A0AAE3LD55"/>
<feature type="transmembrane region" description="Helical" evidence="7">
    <location>
        <begin position="90"/>
        <end position="108"/>
    </location>
</feature>
<dbReference type="EMBL" id="JAOCQJ010000007">
    <property type="protein sequence ID" value="MCT7318755.1"/>
    <property type="molecule type" value="Genomic_DNA"/>
</dbReference>
<keyword evidence="3" id="KW-1003">Cell membrane</keyword>
<evidence type="ECO:0000259" key="10">
    <source>
        <dbReference type="Pfam" id="PF21082"/>
    </source>
</evidence>
<dbReference type="Pfam" id="PF21088">
    <property type="entry name" value="MS_channel_1st"/>
    <property type="match status" value="1"/>
</dbReference>
<keyword evidence="7" id="KW-0406">Ion transport</keyword>
<evidence type="ECO:0000256" key="5">
    <source>
        <dbReference type="ARBA" id="ARBA00022989"/>
    </source>
</evidence>
<dbReference type="RefSeq" id="WP_252694843.1">
    <property type="nucleotide sequence ID" value="NZ_JAMXHU010000006.1"/>
</dbReference>
<keyword evidence="15" id="KW-1185">Reference proteome</keyword>
<evidence type="ECO:0000256" key="3">
    <source>
        <dbReference type="ARBA" id="ARBA00022475"/>
    </source>
</evidence>
<feature type="domain" description="Mechanosensitive ion channel transmembrane helices 2/3" evidence="11">
    <location>
        <begin position="76"/>
        <end position="109"/>
    </location>
</feature>
<dbReference type="InterPro" id="IPR011066">
    <property type="entry name" value="MscS_channel_C_sf"/>
</dbReference>
<comment type="caution">
    <text evidence="13">The sequence shown here is derived from an EMBL/GenBank/DDBJ whole genome shotgun (WGS) entry which is preliminary data.</text>
</comment>
<evidence type="ECO:0000256" key="1">
    <source>
        <dbReference type="ARBA" id="ARBA00004651"/>
    </source>
</evidence>
<evidence type="ECO:0000259" key="9">
    <source>
        <dbReference type="Pfam" id="PF00924"/>
    </source>
</evidence>
<reference evidence="13 15" key="1">
    <citation type="journal article" date="2023" name="Front. Microbiol.">
        <title>Ralstonia chuxiongensis sp. nov., Ralstonia mojiangensis sp. nov., and Ralstonia soli sp. nov., isolated from tobacco fields, are three novel species in the family Burkholderiaceae.</title>
        <authorList>
            <person name="Lu C.H."/>
            <person name="Zhang Y.Y."/>
            <person name="Jiang N."/>
            <person name="Chen W."/>
            <person name="Shao X."/>
            <person name="Zhao Z.M."/>
            <person name="Lu W.L."/>
            <person name="Hu X."/>
            <person name="Xi Y.X."/>
            <person name="Zou S.Y."/>
            <person name="Wei Q.J."/>
            <person name="Lin Z.L."/>
            <person name="Gong L."/>
            <person name="Gai X.T."/>
            <person name="Zhang L.Q."/>
            <person name="Li J.Y."/>
            <person name="Jin Y."/>
            <person name="Xia Z.Y."/>
        </authorList>
    </citation>
    <scope>NUCLEOTIDE SEQUENCE</scope>
    <source>
        <strain evidence="13">22TCCZM01-4</strain>
        <strain evidence="12 15">22TCJT01-1</strain>
    </source>
</reference>
<evidence type="ECO:0000256" key="7">
    <source>
        <dbReference type="RuleBase" id="RU369025"/>
    </source>
</evidence>
<dbReference type="InterPro" id="IPR049142">
    <property type="entry name" value="MS_channel_1st"/>
</dbReference>
<gene>
    <name evidence="13" type="ORF">N5I87_22265</name>
    <name evidence="12" type="ORF">N5J06_24380</name>
</gene>
<feature type="compositionally biased region" description="Basic and acidic residues" evidence="8">
    <location>
        <begin position="281"/>
        <end position="290"/>
    </location>
</feature>
<dbReference type="Pfam" id="PF21082">
    <property type="entry name" value="MS_channel_3rd"/>
    <property type="match status" value="1"/>
</dbReference>
<evidence type="ECO:0000313" key="14">
    <source>
        <dbReference type="Proteomes" id="UP001164374"/>
    </source>
</evidence>
<dbReference type="GO" id="GO:0005886">
    <property type="term" value="C:plasma membrane"/>
    <property type="evidence" value="ECO:0007669"/>
    <property type="project" value="UniProtKB-SubCell"/>
</dbReference>
<evidence type="ECO:0000256" key="8">
    <source>
        <dbReference type="SAM" id="MobiDB-lite"/>
    </source>
</evidence>
<comment type="function">
    <text evidence="7">Mechanosensitive channel that participates in the regulation of osmotic pressure changes within the cell, opening in response to stretch forces in the membrane lipid bilayer, without the need for other proteins. Contributes to normal resistance to hypoosmotic shock. Forms an ion channel of 1.0 nanosiemens conductance with a slight preference for anions.</text>
</comment>
<dbReference type="GO" id="GO:0008381">
    <property type="term" value="F:mechanosensitive monoatomic ion channel activity"/>
    <property type="evidence" value="ECO:0007669"/>
    <property type="project" value="InterPro"/>
</dbReference>
<dbReference type="Pfam" id="PF00924">
    <property type="entry name" value="MS_channel_2nd"/>
    <property type="match status" value="1"/>
</dbReference>
<accession>A0AAE3LD55</accession>
<dbReference type="InterPro" id="IPR023408">
    <property type="entry name" value="MscS_beta-dom_sf"/>
</dbReference>
<dbReference type="SUPFAM" id="SSF82689">
    <property type="entry name" value="Mechanosensitive channel protein MscS (YggB), C-terminal domain"/>
    <property type="match status" value="1"/>
</dbReference>
<proteinExistence type="inferred from homology"/>
<feature type="region of interest" description="Disordered" evidence="8">
    <location>
        <begin position="281"/>
        <end position="301"/>
    </location>
</feature>
<comment type="caution">
    <text evidence="7">Lacks conserved residue(s) required for the propagation of feature annotation.</text>
</comment>
<evidence type="ECO:0000256" key="6">
    <source>
        <dbReference type="ARBA" id="ARBA00023136"/>
    </source>
</evidence>
<evidence type="ECO:0000259" key="11">
    <source>
        <dbReference type="Pfam" id="PF21088"/>
    </source>
</evidence>
<keyword evidence="7" id="KW-0997">Cell inner membrane</keyword>
<dbReference type="Proteomes" id="UP001164420">
    <property type="component" value="Unassembled WGS sequence"/>
</dbReference>
<feature type="domain" description="Mechanosensitive ion channel MscS C-terminal" evidence="10">
    <location>
        <begin position="190"/>
        <end position="263"/>
    </location>
</feature>
<evidence type="ECO:0000313" key="13">
    <source>
        <dbReference type="EMBL" id="MCT7318755.1"/>
    </source>
</evidence>
<evidence type="ECO:0000313" key="12">
    <source>
        <dbReference type="EMBL" id="MCT7314118.1"/>
    </source>
</evidence>
<dbReference type="InterPro" id="IPR011014">
    <property type="entry name" value="MscS_channel_TM-2"/>
</dbReference>
<feature type="transmembrane region" description="Helical" evidence="7">
    <location>
        <begin position="61"/>
        <end position="84"/>
    </location>
</feature>
<comment type="similarity">
    <text evidence="2 7">Belongs to the MscS (TC 1.A.23) family.</text>
</comment>